<evidence type="ECO:0000256" key="2">
    <source>
        <dbReference type="SAM" id="Phobius"/>
    </source>
</evidence>
<feature type="transmembrane region" description="Helical" evidence="2">
    <location>
        <begin position="77"/>
        <end position="99"/>
    </location>
</feature>
<reference evidence="4" key="1">
    <citation type="submission" date="2021-01" db="EMBL/GenBank/DDBJ databases">
        <authorList>
            <person name="Corre E."/>
            <person name="Pelletier E."/>
            <person name="Niang G."/>
            <person name="Scheremetjew M."/>
            <person name="Finn R."/>
            <person name="Kale V."/>
            <person name="Holt S."/>
            <person name="Cochrane G."/>
            <person name="Meng A."/>
            <person name="Brown T."/>
            <person name="Cohen L."/>
        </authorList>
    </citation>
    <scope>NUCLEOTIDE SEQUENCE</scope>
    <source>
        <strain evidence="4">10249 10 AB</strain>
    </source>
</reference>
<dbReference type="Pfam" id="PF03159">
    <property type="entry name" value="XRN_N"/>
    <property type="match status" value="1"/>
</dbReference>
<feature type="compositionally biased region" description="Low complexity" evidence="1">
    <location>
        <begin position="383"/>
        <end position="394"/>
    </location>
</feature>
<keyword evidence="2" id="KW-0472">Membrane</keyword>
<name>A0A7S4EEN9_9STRA</name>
<dbReference type="PANTHER" id="PTHR12341">
    <property type="entry name" value="5'-&gt;3' EXORIBONUCLEASE"/>
    <property type="match status" value="1"/>
</dbReference>
<dbReference type="InterPro" id="IPR027073">
    <property type="entry name" value="5_3_exoribonuclease"/>
</dbReference>
<dbReference type="GO" id="GO:0000956">
    <property type="term" value="P:nuclear-transcribed mRNA catabolic process"/>
    <property type="evidence" value="ECO:0007669"/>
    <property type="project" value="TreeGrafter"/>
</dbReference>
<protein>
    <recommendedName>
        <fullName evidence="3">Xrn1 N-terminal domain-containing protein</fullName>
    </recommendedName>
</protein>
<dbReference type="InterPro" id="IPR004859">
    <property type="entry name" value="Xrn1_N"/>
</dbReference>
<dbReference type="Gene3D" id="3.40.50.12390">
    <property type="match status" value="1"/>
</dbReference>
<sequence>MKRIKRDGPDPVLPVPLVQDSIRAVQPMNMSSSVERRKIRRREVHSSSDNSNVTEFFLETQRRHSQNFGRLTRSITFYYCILLALSFFGDNIPTAFAFVPRSSKTIPSSTRKITTPQPTPISRITHSRITSFPSTATTTTLFGIKGFRAWFQDQFPNAIRNVDVSQHTDRFDHVLIDMNQILHVILRRSRNTEQATKLLMVELDILIERCNPTHSLVLAIDGSPAAAKLATQRKRRFSILKNTQFKLKHSDKLRMSKRRRAKRLRNYKSELQSLQLTPGTECMQTMESALLYWAWQRLQSQGKPNSRLLPRVRIYISSSLVPGEGEIKLLEWINNHRLHLSKRPGQSIALVGGDADLLLEAMVIPPSWTHNVFVLRPEESSDKPPSNSNDSNGNEKSKKMRNSSSETNKQASKKKSNKKYNRKNMMHCTSLWEMTLSLDDYCRNNIPKQYYDPETNPGDENLLLQIRTDMVMLFMLNGNDYLPRVVAVGFRGVLKSYLVLLEAWIKRKGSARDVGLVDPNTLNFRSDFCANFFHILGLNAPSEQERWRSVKYSARRTYQSVVNDMSAIGFLPSPVKFRFVGGSINGQQNDGDGREVQERESIFAEEQDDDDEDIYDKDDEDDDDDMEALEDDYKSIEYGPEVEVMQLTLGNMNDNDYHQYNIRVNTTSPKGVQKAKRLLSRMALKDFSLLDYVNMNIDGNDVGTDYEWEIDRPADANVERYLGGLIWTLQTYQDGVCPSYHYNYGKCLAPSGRVIAAYFEKAVQENKNVGAADLLRDFKPGGSVSAGAACLAALPISVKDLVPKPYSLIDDEKVEDYYSQCMNPVDNFFQLKKFEILVDAEIKRLAQVERIMGGENDTEEEEGSSTSNFFSGRRIVLGDHYWTVIKRTRDAIPHPFKPPPPPAENFYRLRPNNRIKVSRIISMDFPSPRPSLNYTMAGNLSHETNYPRKIMERNNIDIDHLNFGSLLNGSASSILEIPYKVAFGSSPDMYGGMMKSKNKTSFKLLRSKQINVSLNLNSSNGNRKDDGITKRLPVTVKNPDNQNALVILKQLRDIQLVGVFEFGESTNGESTEVTLTISREENSDNTLLDGSSFSHSIYSSKRSLASTKQYLASLALDAIMHSGKPKGVTESDTSEEDRSKIRWYDLTFQGMKDFLELQHSATKKDSSIDLNPENQTSLVILKQLSDIGMVVAYQFDETPASSEYPEKISLSVSLGSTLSPENILFEQYRTKESKKLIKQQLASLALETMISGGKSTDKDSDPAKIPHWYDLTFNDTKDLIKRNHFY</sequence>
<feature type="region of interest" description="Disordered" evidence="1">
    <location>
        <begin position="606"/>
        <end position="625"/>
    </location>
</feature>
<dbReference type="GO" id="GO:0005634">
    <property type="term" value="C:nucleus"/>
    <property type="evidence" value="ECO:0007669"/>
    <property type="project" value="TreeGrafter"/>
</dbReference>
<feature type="region of interest" description="Disordered" evidence="1">
    <location>
        <begin position="377"/>
        <end position="420"/>
    </location>
</feature>
<organism evidence="4">
    <name type="scientific">Pseudo-nitzschia australis</name>
    <dbReference type="NCBI Taxonomy" id="44445"/>
    <lineage>
        <taxon>Eukaryota</taxon>
        <taxon>Sar</taxon>
        <taxon>Stramenopiles</taxon>
        <taxon>Ochrophyta</taxon>
        <taxon>Bacillariophyta</taxon>
        <taxon>Bacillariophyceae</taxon>
        <taxon>Bacillariophycidae</taxon>
        <taxon>Bacillariales</taxon>
        <taxon>Bacillariaceae</taxon>
        <taxon>Pseudo-nitzschia</taxon>
    </lineage>
</organism>
<evidence type="ECO:0000256" key="1">
    <source>
        <dbReference type="SAM" id="MobiDB-lite"/>
    </source>
</evidence>
<gene>
    <name evidence="4" type="ORF">PAUS00366_LOCUS201</name>
</gene>
<dbReference type="GO" id="GO:0003723">
    <property type="term" value="F:RNA binding"/>
    <property type="evidence" value="ECO:0007669"/>
    <property type="project" value="TreeGrafter"/>
</dbReference>
<feature type="compositionally biased region" description="Basic residues" evidence="1">
    <location>
        <begin position="411"/>
        <end position="420"/>
    </location>
</feature>
<proteinExistence type="predicted"/>
<evidence type="ECO:0000259" key="3">
    <source>
        <dbReference type="Pfam" id="PF03159"/>
    </source>
</evidence>
<dbReference type="EMBL" id="HBIX01000242">
    <property type="protein sequence ID" value="CAE0707481.1"/>
    <property type="molecule type" value="Transcribed_RNA"/>
</dbReference>
<accession>A0A7S4EEN9</accession>
<feature type="domain" description="Xrn1 N-terminal" evidence="3">
    <location>
        <begin position="143"/>
        <end position="364"/>
    </location>
</feature>
<keyword evidence="2" id="KW-1133">Transmembrane helix</keyword>
<evidence type="ECO:0000313" key="4">
    <source>
        <dbReference type="EMBL" id="CAE0707481.1"/>
    </source>
</evidence>
<dbReference type="PANTHER" id="PTHR12341:SF41">
    <property type="entry name" value="5'-3' EXORIBONUCLEASE 2"/>
    <property type="match status" value="1"/>
</dbReference>
<keyword evidence="2" id="KW-0812">Transmembrane</keyword>
<dbReference type="GO" id="GO:0004534">
    <property type="term" value="F:5'-3' RNA exonuclease activity"/>
    <property type="evidence" value="ECO:0007669"/>
    <property type="project" value="TreeGrafter"/>
</dbReference>